<protein>
    <submittedName>
        <fullName evidence="5">Polysaccharide biosynthesis/export family protein</fullName>
    </submittedName>
</protein>
<dbReference type="Pfam" id="PF10531">
    <property type="entry name" value="SLBB"/>
    <property type="match status" value="1"/>
</dbReference>
<keyword evidence="6" id="KW-1185">Reference proteome</keyword>
<feature type="chain" id="PRO_5046588059" evidence="2">
    <location>
        <begin position="22"/>
        <end position="252"/>
    </location>
</feature>
<evidence type="ECO:0000259" key="4">
    <source>
        <dbReference type="Pfam" id="PF10531"/>
    </source>
</evidence>
<name>A0ABT8SRQ1_9CAUL</name>
<evidence type="ECO:0000256" key="1">
    <source>
        <dbReference type="ARBA" id="ARBA00022729"/>
    </source>
</evidence>
<evidence type="ECO:0000259" key="3">
    <source>
        <dbReference type="Pfam" id="PF02563"/>
    </source>
</evidence>
<evidence type="ECO:0000313" key="5">
    <source>
        <dbReference type="EMBL" id="MDO1560332.1"/>
    </source>
</evidence>
<dbReference type="PANTHER" id="PTHR33619">
    <property type="entry name" value="POLYSACCHARIDE EXPORT PROTEIN GFCE-RELATED"/>
    <property type="match status" value="1"/>
</dbReference>
<gene>
    <name evidence="5" type="ORF">Q0812_12925</name>
</gene>
<dbReference type="EMBL" id="JAUKTR010000006">
    <property type="protein sequence ID" value="MDO1560332.1"/>
    <property type="molecule type" value="Genomic_DNA"/>
</dbReference>
<feature type="signal peptide" evidence="2">
    <location>
        <begin position="1"/>
        <end position="21"/>
    </location>
</feature>
<dbReference type="Gene3D" id="3.30.1950.10">
    <property type="entry name" value="wza like domain"/>
    <property type="match status" value="1"/>
</dbReference>
<accession>A0ABT8SRQ1</accession>
<dbReference type="InterPro" id="IPR019554">
    <property type="entry name" value="Soluble_ligand-bd"/>
</dbReference>
<dbReference type="InterPro" id="IPR049712">
    <property type="entry name" value="Poly_export"/>
</dbReference>
<feature type="domain" description="Soluble ligand binding" evidence="4">
    <location>
        <begin position="144"/>
        <end position="196"/>
    </location>
</feature>
<sequence length="252" mass="27380">MLLGRRQLVLLLAAAPLAACASGGSRMPLPAGHRRPGLLPDFGAEERDRSQGFVDIPFADWSEAEPEYRLYPGDQIDVRLPTATELNQQPRVGPDGRIAMPLIGQVMAADRTLAELQADLSDAYATQLVRPIVEVSLREAGPLKVFVGGEVGQPGVYDMPGDIDALQAVIMAGGFRPSANRGEVALIRRGVGDRRMLRKVDLSGRTPENVALRRFDILYVSRSGLGELAAFMSQIRDALPIGFSYSLNDPYR</sequence>
<dbReference type="RefSeq" id="WP_302110764.1">
    <property type="nucleotide sequence ID" value="NZ_JAUKTR010000006.1"/>
</dbReference>
<dbReference type="Gene3D" id="3.10.560.10">
    <property type="entry name" value="Outer membrane lipoprotein wza domain like"/>
    <property type="match status" value="1"/>
</dbReference>
<proteinExistence type="predicted"/>
<dbReference type="InterPro" id="IPR003715">
    <property type="entry name" value="Poly_export_N"/>
</dbReference>
<keyword evidence="1 2" id="KW-0732">Signal</keyword>
<dbReference type="Proteomes" id="UP001169063">
    <property type="component" value="Unassembled WGS sequence"/>
</dbReference>
<reference evidence="5" key="1">
    <citation type="submission" date="2023-07" db="EMBL/GenBank/DDBJ databases">
        <title>Brevundimonas soil sp. nov., isolated from the soil of chemical plant.</title>
        <authorList>
            <person name="Wu N."/>
        </authorList>
    </citation>
    <scope>NUCLEOTIDE SEQUENCE</scope>
    <source>
        <strain evidence="5">XZ-24</strain>
    </source>
</reference>
<dbReference type="Pfam" id="PF02563">
    <property type="entry name" value="Poly_export"/>
    <property type="match status" value="1"/>
</dbReference>
<dbReference type="PANTHER" id="PTHR33619:SF3">
    <property type="entry name" value="POLYSACCHARIDE EXPORT PROTEIN GFCE-RELATED"/>
    <property type="match status" value="1"/>
</dbReference>
<organism evidence="5 6">
    <name type="scientific">Peiella sedimenti</name>
    <dbReference type="NCBI Taxonomy" id="3061083"/>
    <lineage>
        <taxon>Bacteria</taxon>
        <taxon>Pseudomonadati</taxon>
        <taxon>Pseudomonadota</taxon>
        <taxon>Alphaproteobacteria</taxon>
        <taxon>Caulobacterales</taxon>
        <taxon>Caulobacteraceae</taxon>
        <taxon>Peiella</taxon>
    </lineage>
</organism>
<feature type="domain" description="Polysaccharide export protein N-terminal" evidence="3">
    <location>
        <begin position="63"/>
        <end position="137"/>
    </location>
</feature>
<comment type="caution">
    <text evidence="5">The sequence shown here is derived from an EMBL/GenBank/DDBJ whole genome shotgun (WGS) entry which is preliminary data.</text>
</comment>
<evidence type="ECO:0000256" key="2">
    <source>
        <dbReference type="SAM" id="SignalP"/>
    </source>
</evidence>
<evidence type="ECO:0000313" key="6">
    <source>
        <dbReference type="Proteomes" id="UP001169063"/>
    </source>
</evidence>